<reference evidence="1" key="1">
    <citation type="submission" date="2018-02" db="EMBL/GenBank/DDBJ databases">
        <title>Rhizophora mucronata_Transcriptome.</title>
        <authorList>
            <person name="Meera S.P."/>
            <person name="Sreeshan A."/>
            <person name="Augustine A."/>
        </authorList>
    </citation>
    <scope>NUCLEOTIDE SEQUENCE</scope>
    <source>
        <tissue evidence="1">Leaf</tissue>
    </source>
</reference>
<dbReference type="EMBL" id="GGEC01011663">
    <property type="protein sequence ID" value="MBW92146.1"/>
    <property type="molecule type" value="Transcribed_RNA"/>
</dbReference>
<dbReference type="AlphaFoldDB" id="A0A2P2JF90"/>
<sequence length="70" mass="7736">MLDKYQEADNKIIRKKLHAISRTNCYSTHKHADLKSCNALEELCVSSNQCCPGGIANVRATAGEKTITNQ</sequence>
<protein>
    <submittedName>
        <fullName evidence="1">Uncharacterized protein</fullName>
    </submittedName>
</protein>
<accession>A0A2P2JF90</accession>
<organism evidence="1">
    <name type="scientific">Rhizophora mucronata</name>
    <name type="common">Asiatic mangrove</name>
    <dbReference type="NCBI Taxonomy" id="61149"/>
    <lineage>
        <taxon>Eukaryota</taxon>
        <taxon>Viridiplantae</taxon>
        <taxon>Streptophyta</taxon>
        <taxon>Embryophyta</taxon>
        <taxon>Tracheophyta</taxon>
        <taxon>Spermatophyta</taxon>
        <taxon>Magnoliopsida</taxon>
        <taxon>eudicotyledons</taxon>
        <taxon>Gunneridae</taxon>
        <taxon>Pentapetalae</taxon>
        <taxon>rosids</taxon>
        <taxon>fabids</taxon>
        <taxon>Malpighiales</taxon>
        <taxon>Rhizophoraceae</taxon>
        <taxon>Rhizophora</taxon>
    </lineage>
</organism>
<evidence type="ECO:0000313" key="1">
    <source>
        <dbReference type="EMBL" id="MBW92146.1"/>
    </source>
</evidence>
<proteinExistence type="predicted"/>
<name>A0A2P2JF90_RHIMU</name>